<feature type="domain" description="DUF1653" evidence="1">
    <location>
        <begin position="21"/>
        <end position="82"/>
    </location>
</feature>
<dbReference type="InterPro" id="IPR023387">
    <property type="entry name" value="DUF1653-like_dom"/>
</dbReference>
<accession>A0A318D3Q2</accession>
<dbReference type="EMBL" id="QICH01000002">
    <property type="protein sequence ID" value="PXF63433.1"/>
    <property type="molecule type" value="Genomic_DNA"/>
</dbReference>
<gene>
    <name evidence="2" type="ORF">DL796_08360</name>
</gene>
<evidence type="ECO:0000313" key="3">
    <source>
        <dbReference type="Proteomes" id="UP000247689"/>
    </source>
</evidence>
<dbReference type="OrthoDB" id="371169at2"/>
<comment type="caution">
    <text evidence="2">The sequence shown here is derived from an EMBL/GenBank/DDBJ whole genome shotgun (WGS) entry which is preliminary data.</text>
</comment>
<dbReference type="RefSeq" id="WP_110201236.1">
    <property type="nucleotide sequence ID" value="NZ_QICH01000002.1"/>
</dbReference>
<evidence type="ECO:0000313" key="2">
    <source>
        <dbReference type="EMBL" id="PXF63433.1"/>
    </source>
</evidence>
<dbReference type="Pfam" id="PF07866">
    <property type="entry name" value="DUF1653"/>
    <property type="match status" value="1"/>
</dbReference>
<dbReference type="InterPro" id="IPR037135">
    <property type="entry name" value="DUF1653-like_dom_sf"/>
</dbReference>
<organism evidence="2 3">
    <name type="scientific">Kangiella spongicola</name>
    <dbReference type="NCBI Taxonomy" id="796379"/>
    <lineage>
        <taxon>Bacteria</taxon>
        <taxon>Pseudomonadati</taxon>
        <taxon>Pseudomonadota</taxon>
        <taxon>Gammaproteobacteria</taxon>
        <taxon>Kangiellales</taxon>
        <taxon>Kangiellaceae</taxon>
        <taxon>Kangiella</taxon>
    </lineage>
</organism>
<dbReference type="Proteomes" id="UP000247689">
    <property type="component" value="Unassembled WGS sequence"/>
</dbReference>
<protein>
    <submittedName>
        <fullName evidence="2">DUF1653 domain-containing protein</fullName>
    </submittedName>
</protein>
<sequence length="86" mass="10236">MTENYSKEKNSDSEEPSLKLGIYEHFKGQRYEVLNLAKHTETGEWLVVYRALYGEYGIWARPLDMFDETIVRDGKTIKRFQYLDHS</sequence>
<reference evidence="2 3" key="1">
    <citation type="submission" date="2018-05" db="EMBL/GenBank/DDBJ databases">
        <title>Kangiella spongicola genome sequence.</title>
        <authorList>
            <person name="Maclea K.S."/>
            <person name="Goen A.E."/>
            <person name="Kelley C."/>
            <person name="Underriner A."/>
            <person name="Silverwood T."/>
            <person name="Trachtenberg A.M."/>
        </authorList>
    </citation>
    <scope>NUCLEOTIDE SEQUENCE [LARGE SCALE GENOMIC DNA]</scope>
    <source>
        <strain evidence="2 3">ATCC BAA-2076</strain>
    </source>
</reference>
<proteinExistence type="predicted"/>
<evidence type="ECO:0000259" key="1">
    <source>
        <dbReference type="Pfam" id="PF07866"/>
    </source>
</evidence>
<name>A0A318D3Q2_9GAMM</name>
<keyword evidence="3" id="KW-1185">Reference proteome</keyword>
<dbReference type="AlphaFoldDB" id="A0A318D3Q2"/>
<dbReference type="Gene3D" id="2.30.30.320">
    <property type="entry name" value="DUF1653-like domain"/>
    <property type="match status" value="1"/>
</dbReference>